<gene>
    <name evidence="4" type="ORF">DD924_11615</name>
</gene>
<dbReference type="Proteomes" id="UP000246351">
    <property type="component" value="Unassembled WGS sequence"/>
</dbReference>
<dbReference type="UniPathway" id="UPA00908">
    <property type="reaction ID" value="UER00884"/>
</dbReference>
<evidence type="ECO:0000256" key="1">
    <source>
        <dbReference type="ARBA" id="ARBA00004976"/>
    </source>
</evidence>
<dbReference type="SUPFAM" id="SSF81301">
    <property type="entry name" value="Nucleotidyltransferase"/>
    <property type="match status" value="1"/>
</dbReference>
<dbReference type="SMART" id="SM00954">
    <property type="entry name" value="RelA_SpoT"/>
    <property type="match status" value="1"/>
</dbReference>
<dbReference type="InterPro" id="IPR004095">
    <property type="entry name" value="TGS"/>
</dbReference>
<keyword evidence="4" id="KW-0418">Kinase</keyword>
<dbReference type="InterPro" id="IPR033655">
    <property type="entry name" value="TGS_RelA/SpoT"/>
</dbReference>
<dbReference type="Pfam" id="PF02824">
    <property type="entry name" value="TGS"/>
    <property type="match status" value="1"/>
</dbReference>
<protein>
    <submittedName>
        <fullName evidence="4">GTP pyrophosphokinase</fullName>
    </submittedName>
</protein>
<reference evidence="4 5" key="1">
    <citation type="journal article" date="2018" name="Vet. Microbiol.">
        <title>Clonal diversity and geographic distribution of methicillin-resistant Staphylococcus pseudintermedius from Australian animals: Discovery of novel sequence types.</title>
        <authorList>
            <person name="Worthing K.A."/>
            <person name="Abraham S."/>
            <person name="Coombs G.W."/>
            <person name="Pang S."/>
            <person name="Saputra S."/>
            <person name="Jordan D."/>
            <person name="Trott D.J."/>
            <person name="Norris J.M."/>
        </authorList>
    </citation>
    <scope>NUCLEOTIDE SEQUENCE [LARGE SCALE GENOMIC DNA]</scope>
    <source>
        <strain evidence="4 5">ST71 3</strain>
    </source>
</reference>
<comment type="similarity">
    <text evidence="2">Belongs to the RelA/SpoT family.</text>
</comment>
<dbReference type="PROSITE" id="PS51880">
    <property type="entry name" value="TGS"/>
    <property type="match status" value="1"/>
</dbReference>
<keyword evidence="4" id="KW-0808">Transferase</keyword>
<comment type="pathway">
    <text evidence="1">Purine metabolism; ppGpp biosynthesis; ppGpp from GTP: step 1/2.</text>
</comment>
<comment type="caution">
    <text evidence="4">The sequence shown here is derived from an EMBL/GenBank/DDBJ whole genome shotgun (WGS) entry which is preliminary data.</text>
</comment>
<dbReference type="CDD" id="cd05399">
    <property type="entry name" value="NT_Rel-Spo_like"/>
    <property type="match status" value="1"/>
</dbReference>
<dbReference type="STRING" id="937773.SPSINT_1398"/>
<dbReference type="AlphaFoldDB" id="A0A317Z6Y1"/>
<sequence length="182" mass="20573">YAVLGLVHTLWKPMPGRFKDYIAMPKQNMYQSLHTTVVGPNGDPLEIQIRTFEMHEIAEHGVAAHWAYKEGKQVDKDNENYNKKLNWLKDIAETDHTSSDAQEFIESMKFDLQSDKVYAFTPASDVIELPYGAVPIDFAYAIHSEVGNKMIGAKVNGKIVPIDYVLQTGDIVEIRTSKHSYG</sequence>
<dbReference type="GO" id="GO:0016301">
    <property type="term" value="F:kinase activity"/>
    <property type="evidence" value="ECO:0007669"/>
    <property type="project" value="UniProtKB-KW"/>
</dbReference>
<dbReference type="InterPro" id="IPR012676">
    <property type="entry name" value="TGS-like"/>
</dbReference>
<dbReference type="InterPro" id="IPR043519">
    <property type="entry name" value="NT_sf"/>
</dbReference>
<dbReference type="PANTHER" id="PTHR21262:SF31">
    <property type="entry name" value="GTP PYROPHOSPHOKINASE"/>
    <property type="match status" value="1"/>
</dbReference>
<dbReference type="PANTHER" id="PTHR21262">
    <property type="entry name" value="GUANOSINE-3',5'-BIS DIPHOSPHATE 3'-PYROPHOSPHOHYDROLASE"/>
    <property type="match status" value="1"/>
</dbReference>
<dbReference type="GO" id="GO:0005886">
    <property type="term" value="C:plasma membrane"/>
    <property type="evidence" value="ECO:0007669"/>
    <property type="project" value="TreeGrafter"/>
</dbReference>
<organism evidence="4 5">
    <name type="scientific">Staphylococcus pseudintermedius</name>
    <dbReference type="NCBI Taxonomy" id="283734"/>
    <lineage>
        <taxon>Bacteria</taxon>
        <taxon>Bacillati</taxon>
        <taxon>Bacillota</taxon>
        <taxon>Bacilli</taxon>
        <taxon>Bacillales</taxon>
        <taxon>Staphylococcaceae</taxon>
        <taxon>Staphylococcus</taxon>
        <taxon>Staphylococcus intermedius group</taxon>
    </lineage>
</organism>
<proteinExistence type="inferred from homology"/>
<evidence type="ECO:0000256" key="2">
    <source>
        <dbReference type="ARBA" id="ARBA00007476"/>
    </source>
</evidence>
<evidence type="ECO:0000259" key="3">
    <source>
        <dbReference type="PROSITE" id="PS51880"/>
    </source>
</evidence>
<dbReference type="Pfam" id="PF04607">
    <property type="entry name" value="RelA_SpoT"/>
    <property type="match status" value="1"/>
</dbReference>
<feature type="non-terminal residue" evidence="4">
    <location>
        <position position="182"/>
    </location>
</feature>
<dbReference type="EMBL" id="QEIV01001122">
    <property type="protein sequence ID" value="PWZ97816.1"/>
    <property type="molecule type" value="Genomic_DNA"/>
</dbReference>
<dbReference type="Gene3D" id="3.10.20.30">
    <property type="match status" value="1"/>
</dbReference>
<dbReference type="SUPFAM" id="SSF81271">
    <property type="entry name" value="TGS-like"/>
    <property type="match status" value="1"/>
</dbReference>
<evidence type="ECO:0000313" key="4">
    <source>
        <dbReference type="EMBL" id="PWZ97816.1"/>
    </source>
</evidence>
<evidence type="ECO:0000313" key="5">
    <source>
        <dbReference type="Proteomes" id="UP000246351"/>
    </source>
</evidence>
<feature type="domain" description="TGS" evidence="3">
    <location>
        <begin position="115"/>
        <end position="176"/>
    </location>
</feature>
<dbReference type="InterPro" id="IPR007685">
    <property type="entry name" value="RelA_SpoT"/>
</dbReference>
<accession>A0A317Z6Y1</accession>
<dbReference type="CDD" id="cd01668">
    <property type="entry name" value="TGS_RSH"/>
    <property type="match status" value="1"/>
</dbReference>
<dbReference type="FunFam" id="3.10.20.30:FF:000002">
    <property type="entry name" value="GTP pyrophosphokinase (RelA/SpoT)"/>
    <property type="match status" value="1"/>
</dbReference>
<dbReference type="GO" id="GO:0015970">
    <property type="term" value="P:guanosine tetraphosphate biosynthetic process"/>
    <property type="evidence" value="ECO:0007669"/>
    <property type="project" value="UniProtKB-UniPathway"/>
</dbReference>
<dbReference type="InterPro" id="IPR012675">
    <property type="entry name" value="Beta-grasp_dom_sf"/>
</dbReference>
<dbReference type="Gene3D" id="3.30.460.10">
    <property type="entry name" value="Beta Polymerase, domain 2"/>
    <property type="match status" value="1"/>
</dbReference>
<name>A0A317Z6Y1_STAPS</name>
<feature type="non-terminal residue" evidence="4">
    <location>
        <position position="1"/>
    </location>
</feature>